<dbReference type="PATRIC" id="fig|1122247.3.peg.4297"/>
<accession>K5BCH2</accession>
<organism evidence="1 2">
    <name type="scientific">Mycolicibacterium hassiacum (strain DSM 44199 / CIP 105218 / JCM 12690 / 3849)</name>
    <name type="common">Mycobacterium hassiacum</name>
    <dbReference type="NCBI Taxonomy" id="1122247"/>
    <lineage>
        <taxon>Bacteria</taxon>
        <taxon>Bacillati</taxon>
        <taxon>Actinomycetota</taxon>
        <taxon>Actinomycetes</taxon>
        <taxon>Mycobacteriales</taxon>
        <taxon>Mycobacteriaceae</taxon>
        <taxon>Mycolicibacterium</taxon>
    </lineage>
</organism>
<proteinExistence type="predicted"/>
<reference evidence="1 2" key="1">
    <citation type="journal article" date="2012" name="J. Bacteriol.">
        <title>Genome sequence of Mycobacterium hassiacum DSM 44199, a rare source of heat-stable mycobacterial proteins.</title>
        <authorList>
            <person name="Tiago I."/>
            <person name="Maranha A."/>
            <person name="Mendes V."/>
            <person name="Alarico S."/>
            <person name="Moynihan P.J."/>
            <person name="Clarke A.J."/>
            <person name="Macedo-Ribeiro S."/>
            <person name="Pereira P.J."/>
            <person name="Empadinhas N."/>
        </authorList>
    </citation>
    <scope>NUCLEOTIDE SEQUENCE [LARGE SCALE GENOMIC DNA]</scope>
    <source>
        <strain evidence="2">DSM 44199 / CIP 105218 / JCM 12690 / 3849</strain>
    </source>
</reference>
<sequence>MNLFSADGRIEDPVGSRPHVGRAAICRFYDTFIGPRQVTYHPDVDVVMGSTAVRDGELEIVMGSVRLDVPVYIRYDIGSDDGGAEPRITALSAYWELPAMIGRFLRTGVGALPAGLQLARSLLANLGPVGALGFVGGLRGTWPQGKRRLETFLADARAGNEIAVHRLLAKGCRITLGDDQPMPTAELIARIAATRPRKVIASGFHLVAGLQQTDRRDILFAEVDPKPFAIKRIRYFTDHT</sequence>
<dbReference type="EMBL" id="AMRA01000126">
    <property type="protein sequence ID" value="EKF21547.1"/>
    <property type="molecule type" value="Genomic_DNA"/>
</dbReference>
<dbReference type="SUPFAM" id="SSF54427">
    <property type="entry name" value="NTF2-like"/>
    <property type="match status" value="1"/>
</dbReference>
<dbReference type="AlphaFoldDB" id="K5BCH2"/>
<evidence type="ECO:0000313" key="2">
    <source>
        <dbReference type="Proteomes" id="UP000006265"/>
    </source>
</evidence>
<dbReference type="Proteomes" id="UP000006265">
    <property type="component" value="Unassembled WGS sequence"/>
</dbReference>
<protein>
    <submittedName>
        <fullName evidence="1">Nuclear transport factor 2 domain protein</fullName>
    </submittedName>
</protein>
<name>K5BCH2_MYCHD</name>
<comment type="caution">
    <text evidence="1">The sequence shown here is derived from an EMBL/GenBank/DDBJ whole genome shotgun (WGS) entry which is preliminary data.</text>
</comment>
<dbReference type="eggNOG" id="COG4319">
    <property type="taxonomic scope" value="Bacteria"/>
</dbReference>
<dbReference type="Gene3D" id="3.10.450.50">
    <property type="match status" value="1"/>
</dbReference>
<keyword evidence="2" id="KW-1185">Reference proteome</keyword>
<gene>
    <name evidence="1" type="ORF">C731_4482</name>
</gene>
<evidence type="ECO:0000313" key="1">
    <source>
        <dbReference type="EMBL" id="EKF21547.1"/>
    </source>
</evidence>
<dbReference type="STRING" id="1122247.GCA_000379865_01331"/>
<dbReference type="InterPro" id="IPR032710">
    <property type="entry name" value="NTF2-like_dom_sf"/>
</dbReference>